<comment type="caution">
    <text evidence="5">The sequence shown here is derived from an EMBL/GenBank/DDBJ whole genome shotgun (WGS) entry which is preliminary data.</text>
</comment>
<dbReference type="InterPro" id="IPR036390">
    <property type="entry name" value="WH_DNA-bd_sf"/>
</dbReference>
<dbReference type="Gene3D" id="1.10.10.10">
    <property type="entry name" value="Winged helix-like DNA-binding domain superfamily/Winged helix DNA-binding domain"/>
    <property type="match status" value="1"/>
</dbReference>
<name>A0A399JEI7_9MICC</name>
<dbReference type="PRINTS" id="PR00035">
    <property type="entry name" value="HTHGNTR"/>
</dbReference>
<feature type="domain" description="HTH gntR-type" evidence="4">
    <location>
        <begin position="14"/>
        <end position="82"/>
    </location>
</feature>
<dbReference type="GO" id="GO:0003700">
    <property type="term" value="F:DNA-binding transcription factor activity"/>
    <property type="evidence" value="ECO:0007669"/>
    <property type="project" value="InterPro"/>
</dbReference>
<dbReference type="InterPro" id="IPR036388">
    <property type="entry name" value="WH-like_DNA-bd_sf"/>
</dbReference>
<dbReference type="InterPro" id="IPR011711">
    <property type="entry name" value="GntR_C"/>
</dbReference>
<evidence type="ECO:0000259" key="4">
    <source>
        <dbReference type="PROSITE" id="PS50949"/>
    </source>
</evidence>
<dbReference type="PROSITE" id="PS50949">
    <property type="entry name" value="HTH_GNTR"/>
    <property type="match status" value="1"/>
</dbReference>
<dbReference type="SMART" id="SM00345">
    <property type="entry name" value="HTH_GNTR"/>
    <property type="match status" value="1"/>
</dbReference>
<keyword evidence="2" id="KW-0238">DNA-binding</keyword>
<evidence type="ECO:0000256" key="2">
    <source>
        <dbReference type="ARBA" id="ARBA00023125"/>
    </source>
</evidence>
<keyword evidence="3" id="KW-0804">Transcription</keyword>
<dbReference type="Gene3D" id="1.20.120.530">
    <property type="entry name" value="GntR ligand-binding domain-like"/>
    <property type="match status" value="1"/>
</dbReference>
<keyword evidence="6" id="KW-1185">Reference proteome</keyword>
<proteinExistence type="predicted"/>
<dbReference type="GO" id="GO:0003677">
    <property type="term" value="F:DNA binding"/>
    <property type="evidence" value="ECO:0007669"/>
    <property type="project" value="UniProtKB-KW"/>
</dbReference>
<evidence type="ECO:0000256" key="3">
    <source>
        <dbReference type="ARBA" id="ARBA00023163"/>
    </source>
</evidence>
<dbReference type="SMART" id="SM00895">
    <property type="entry name" value="FCD"/>
    <property type="match status" value="1"/>
</dbReference>
<dbReference type="Proteomes" id="UP000265419">
    <property type="component" value="Unassembled WGS sequence"/>
</dbReference>
<protein>
    <submittedName>
        <fullName evidence="5">FadR family transcriptional regulator</fullName>
    </submittedName>
</protein>
<organism evidence="5 6">
    <name type="scientific">Galactobacter valiniphilus</name>
    <dbReference type="NCBI Taxonomy" id="2676122"/>
    <lineage>
        <taxon>Bacteria</taxon>
        <taxon>Bacillati</taxon>
        <taxon>Actinomycetota</taxon>
        <taxon>Actinomycetes</taxon>
        <taxon>Micrococcales</taxon>
        <taxon>Micrococcaceae</taxon>
        <taxon>Galactobacter</taxon>
    </lineage>
</organism>
<evidence type="ECO:0000256" key="1">
    <source>
        <dbReference type="ARBA" id="ARBA00023015"/>
    </source>
</evidence>
<dbReference type="InterPro" id="IPR008920">
    <property type="entry name" value="TF_FadR/GntR_C"/>
</dbReference>
<evidence type="ECO:0000313" key="6">
    <source>
        <dbReference type="Proteomes" id="UP000265419"/>
    </source>
</evidence>
<gene>
    <name evidence="5" type="ORF">DWB68_02155</name>
</gene>
<dbReference type="SUPFAM" id="SSF46785">
    <property type="entry name" value="Winged helix' DNA-binding domain"/>
    <property type="match status" value="1"/>
</dbReference>
<dbReference type="Pfam" id="PF07729">
    <property type="entry name" value="FCD"/>
    <property type="match status" value="1"/>
</dbReference>
<dbReference type="EMBL" id="QQXK01000003">
    <property type="protein sequence ID" value="RII43430.1"/>
    <property type="molecule type" value="Genomic_DNA"/>
</dbReference>
<dbReference type="CDD" id="cd07377">
    <property type="entry name" value="WHTH_GntR"/>
    <property type="match status" value="1"/>
</dbReference>
<reference evidence="5 6" key="1">
    <citation type="submission" date="2018-07" db="EMBL/GenBank/DDBJ databases">
        <title>Arthrobacter sp. nov., isolated from raw cow's milk with high bacterial count.</title>
        <authorList>
            <person name="Hahne J."/>
            <person name="Isele D."/>
            <person name="Lipski A."/>
        </authorList>
    </citation>
    <scope>NUCLEOTIDE SEQUENCE [LARGE SCALE GENOMIC DNA]</scope>
    <source>
        <strain evidence="5 6">JZ R-35</strain>
    </source>
</reference>
<dbReference type="AlphaFoldDB" id="A0A399JEI7"/>
<dbReference type="Pfam" id="PF00392">
    <property type="entry name" value="GntR"/>
    <property type="match status" value="1"/>
</dbReference>
<dbReference type="InterPro" id="IPR000524">
    <property type="entry name" value="Tscrpt_reg_HTH_GntR"/>
</dbReference>
<dbReference type="PANTHER" id="PTHR43537:SF5">
    <property type="entry name" value="UXU OPERON TRANSCRIPTIONAL REGULATOR"/>
    <property type="match status" value="1"/>
</dbReference>
<accession>A0A399JEI7</accession>
<evidence type="ECO:0000313" key="5">
    <source>
        <dbReference type="EMBL" id="RII43430.1"/>
    </source>
</evidence>
<sequence length="241" mass="26194">MTISTANKARESAKLRSRALQHEIMALILERGLLPGDPLPTELELVEELGVGRNTVREALKVLQAIGIVDVRHGYGMFVAKKKLDALAVTLEFHARMSLAHSGREAVELVDVRQALESELIAAAVDAMTPESLAAVRAAVEQMEADAARGHSLVEADREFHRALFAPLENALLSNLLDVFWAAYSGMHETLSPDAVDLAETSREHRGIYDAVAAGDKELATARMRGHFDGIRGLISRTVGQ</sequence>
<keyword evidence="1" id="KW-0805">Transcription regulation</keyword>
<dbReference type="RefSeq" id="WP_119423499.1">
    <property type="nucleotide sequence ID" value="NZ_QQXK01000003.1"/>
</dbReference>
<dbReference type="SUPFAM" id="SSF48008">
    <property type="entry name" value="GntR ligand-binding domain-like"/>
    <property type="match status" value="1"/>
</dbReference>
<dbReference type="PANTHER" id="PTHR43537">
    <property type="entry name" value="TRANSCRIPTIONAL REGULATOR, GNTR FAMILY"/>
    <property type="match status" value="1"/>
</dbReference>